<reference evidence="1 2" key="1">
    <citation type="submission" date="2018-12" db="EMBL/GenBank/DDBJ databases">
        <title>Bacillus chawlae sp. nov., Bacillus glennii sp. nov., and Bacillus saganii sp. nov. Isolated from the Vehicle Assembly Building at Kennedy Space Center where the Viking Spacecraft were Assembled.</title>
        <authorList>
            <person name="Seuylemezian A."/>
            <person name="Vaishampayan P."/>
        </authorList>
    </citation>
    <scope>NUCLEOTIDE SEQUENCE [LARGE SCALE GENOMIC DNA]</scope>
    <source>
        <strain evidence="1 2">L5</strain>
    </source>
</reference>
<dbReference type="EMBL" id="RYZZ01000020">
    <property type="protein sequence ID" value="RUQ27788.1"/>
    <property type="molecule type" value="Genomic_DNA"/>
</dbReference>
<accession>A0A433HHH6</accession>
<evidence type="ECO:0000313" key="1">
    <source>
        <dbReference type="EMBL" id="RUQ27788.1"/>
    </source>
</evidence>
<proteinExistence type="predicted"/>
<dbReference type="AlphaFoldDB" id="A0A433HHH6"/>
<protein>
    <submittedName>
        <fullName evidence="1">Uncharacterized protein</fullName>
    </submittedName>
</protein>
<dbReference type="RefSeq" id="WP_126865582.1">
    <property type="nucleotide sequence ID" value="NZ_JAUSTX010000008.1"/>
</dbReference>
<name>A0A433HHH6_9BACI</name>
<evidence type="ECO:0000313" key="2">
    <source>
        <dbReference type="Proteomes" id="UP000267430"/>
    </source>
</evidence>
<sequence>MRLHTKVVQNQFDCPIKRLAPGIKVIQLQGNPKISLYRLDFYPQHIGLEKKMASSQLANQLKMGEKIPISEGWNEYYVPLNHLPSIYWKQKNGSDYEVISLYTEDNSISKKSELVEMMKTMFNE</sequence>
<keyword evidence="2" id="KW-1185">Reference proteome</keyword>
<organism evidence="1 2">
    <name type="scientific">Peribacillus cavernae</name>
    <dbReference type="NCBI Taxonomy" id="1674310"/>
    <lineage>
        <taxon>Bacteria</taxon>
        <taxon>Bacillati</taxon>
        <taxon>Bacillota</taxon>
        <taxon>Bacilli</taxon>
        <taxon>Bacillales</taxon>
        <taxon>Bacillaceae</taxon>
        <taxon>Peribacillus</taxon>
    </lineage>
</organism>
<gene>
    <name evidence="1" type="ORF">ELQ35_14735</name>
</gene>
<comment type="caution">
    <text evidence="1">The sequence shown here is derived from an EMBL/GenBank/DDBJ whole genome shotgun (WGS) entry which is preliminary data.</text>
</comment>
<dbReference type="Proteomes" id="UP000267430">
    <property type="component" value="Unassembled WGS sequence"/>
</dbReference>